<dbReference type="EMBL" id="NMQT01000173">
    <property type="protein sequence ID" value="OXM44977.1"/>
    <property type="molecule type" value="Genomic_DNA"/>
</dbReference>
<proteinExistence type="predicted"/>
<gene>
    <name evidence="1" type="ORF">CFP71_39395</name>
</gene>
<dbReference type="Proteomes" id="UP000215223">
    <property type="component" value="Unassembled WGS sequence"/>
</dbReference>
<accession>A0A229REB1</accession>
<dbReference type="AlphaFoldDB" id="A0A229REB1"/>
<protein>
    <submittedName>
        <fullName evidence="1">Uncharacterized protein</fullName>
    </submittedName>
</protein>
<reference evidence="1 2" key="1">
    <citation type="submission" date="2017-07" db="EMBL/GenBank/DDBJ databases">
        <title>Amycolatopsis thailandensis Genome sequencing and assembly.</title>
        <authorList>
            <person name="Kaur N."/>
            <person name="Mayilraj S."/>
        </authorList>
    </citation>
    <scope>NUCLEOTIDE SEQUENCE [LARGE SCALE GENOMIC DNA]</scope>
    <source>
        <strain evidence="1 2">JCM 16380</strain>
    </source>
</reference>
<name>A0A229REB1_9PSEU</name>
<keyword evidence="2" id="KW-1185">Reference proteome</keyword>
<comment type="caution">
    <text evidence="1">The sequence shown here is derived from an EMBL/GenBank/DDBJ whole genome shotgun (WGS) entry which is preliminary data.</text>
</comment>
<organism evidence="1 2">
    <name type="scientific">Amycolatopsis thailandensis</name>
    <dbReference type="NCBI Taxonomy" id="589330"/>
    <lineage>
        <taxon>Bacteria</taxon>
        <taxon>Bacillati</taxon>
        <taxon>Actinomycetota</taxon>
        <taxon>Actinomycetes</taxon>
        <taxon>Pseudonocardiales</taxon>
        <taxon>Pseudonocardiaceae</taxon>
        <taxon>Amycolatopsis</taxon>
    </lineage>
</organism>
<evidence type="ECO:0000313" key="2">
    <source>
        <dbReference type="Proteomes" id="UP000215223"/>
    </source>
</evidence>
<sequence length="60" mass="6644">MKASLRDPESLKEAFTDFSRNLHASRQSAKASLPTLTVSKEAFMDFGRGGRWVGWVVSGK</sequence>
<evidence type="ECO:0000313" key="1">
    <source>
        <dbReference type="EMBL" id="OXM44977.1"/>
    </source>
</evidence>